<reference evidence="1 2" key="1">
    <citation type="journal article" date="2019" name="Genome Biol. Evol.">
        <title>Insights into the evolution of the New World diploid cottons (Gossypium, subgenus Houzingenia) based on genome sequencing.</title>
        <authorList>
            <person name="Grover C.E."/>
            <person name="Arick M.A. 2nd"/>
            <person name="Thrash A."/>
            <person name="Conover J.L."/>
            <person name="Sanders W.S."/>
            <person name="Peterson D.G."/>
            <person name="Frelichowski J.E."/>
            <person name="Scheffler J.A."/>
            <person name="Scheffler B.E."/>
            <person name="Wendel J.F."/>
        </authorList>
    </citation>
    <scope>NUCLEOTIDE SEQUENCE [LARGE SCALE GENOMIC DNA]</scope>
    <source>
        <strain evidence="1">27</strain>
        <tissue evidence="1">Leaf</tissue>
    </source>
</reference>
<name>A0A7J8SQC5_GOSDV</name>
<keyword evidence="2" id="KW-1185">Reference proteome</keyword>
<proteinExistence type="predicted"/>
<dbReference type="Proteomes" id="UP000593561">
    <property type="component" value="Unassembled WGS sequence"/>
</dbReference>
<accession>A0A7J8SQC5</accession>
<protein>
    <submittedName>
        <fullName evidence="1">Uncharacterized protein</fullName>
    </submittedName>
</protein>
<evidence type="ECO:0000313" key="2">
    <source>
        <dbReference type="Proteomes" id="UP000593561"/>
    </source>
</evidence>
<organism evidence="1 2">
    <name type="scientific">Gossypium davidsonii</name>
    <name type="common">Davidson's cotton</name>
    <name type="synonym">Gossypium klotzschianum subsp. davidsonii</name>
    <dbReference type="NCBI Taxonomy" id="34287"/>
    <lineage>
        <taxon>Eukaryota</taxon>
        <taxon>Viridiplantae</taxon>
        <taxon>Streptophyta</taxon>
        <taxon>Embryophyta</taxon>
        <taxon>Tracheophyta</taxon>
        <taxon>Spermatophyta</taxon>
        <taxon>Magnoliopsida</taxon>
        <taxon>eudicotyledons</taxon>
        <taxon>Gunneridae</taxon>
        <taxon>Pentapetalae</taxon>
        <taxon>rosids</taxon>
        <taxon>malvids</taxon>
        <taxon>Malvales</taxon>
        <taxon>Malvaceae</taxon>
        <taxon>Malvoideae</taxon>
        <taxon>Gossypium</taxon>
    </lineage>
</organism>
<dbReference type="EMBL" id="JABFAC010000011">
    <property type="protein sequence ID" value="MBA0628025.1"/>
    <property type="molecule type" value="Genomic_DNA"/>
</dbReference>
<gene>
    <name evidence="1" type="ORF">Godav_022809</name>
</gene>
<evidence type="ECO:0000313" key="1">
    <source>
        <dbReference type="EMBL" id="MBA0628025.1"/>
    </source>
</evidence>
<dbReference type="AlphaFoldDB" id="A0A7J8SQC5"/>
<comment type="caution">
    <text evidence="1">The sequence shown here is derived from an EMBL/GenBank/DDBJ whole genome shotgun (WGS) entry which is preliminary data.</text>
</comment>
<sequence>MTKYGRLWRSVNLKQQSVPCQTS</sequence>